<dbReference type="InterPro" id="IPR027469">
    <property type="entry name" value="Cation_efflux_TMD_sf"/>
</dbReference>
<gene>
    <name evidence="9" type="ORF">TPAB3V08_LOCUS2376</name>
</gene>
<comment type="caution">
    <text evidence="9">The sequence shown here is derived from an EMBL/GenBank/DDBJ whole genome shotgun (WGS) entry which is preliminary data.</text>
</comment>
<sequence length="248" mass="27289">MAKYFDDSGLVNVYEENNLLADDNSRQLLINSDDPATFSVRCRPLSNTSHILALDPELQTHDWEERMVSHERNGHGPLPSYSSAQSFFFHQQSISPSDGADTPLLGYSNEGDHPEAGCDDSDHCHTRVSKTHNDGVLKQLLVIAEIIGGYFAGSIAVMTDGAHLFADLIGFLVSLFAIWVGQRQPTKKFSFGFHRAEVLGALGSVAIIWVMVGIFIYMASLRVMQQDFTIDANTMIILSSVGVIVNIL</sequence>
<dbReference type="Proteomes" id="UP001153148">
    <property type="component" value="Unassembled WGS sequence"/>
</dbReference>
<dbReference type="InterPro" id="IPR050681">
    <property type="entry name" value="CDF/SLC30A"/>
</dbReference>
<dbReference type="InterPro" id="IPR002524">
    <property type="entry name" value="Cation_efflux"/>
</dbReference>
<evidence type="ECO:0000256" key="7">
    <source>
        <dbReference type="SAM" id="Phobius"/>
    </source>
</evidence>
<evidence type="ECO:0000256" key="6">
    <source>
        <dbReference type="ARBA" id="ARBA00023136"/>
    </source>
</evidence>
<keyword evidence="4" id="KW-0406">Ion transport</keyword>
<accession>A0ABN7NL37</accession>
<reference evidence="9" key="1">
    <citation type="submission" date="2021-03" db="EMBL/GenBank/DDBJ databases">
        <authorList>
            <person name="Tran Van P."/>
        </authorList>
    </citation>
    <scope>NUCLEOTIDE SEQUENCE</scope>
</reference>
<dbReference type="Gene3D" id="1.20.1510.10">
    <property type="entry name" value="Cation efflux protein transmembrane domain"/>
    <property type="match status" value="1"/>
</dbReference>
<feature type="domain" description="Cation efflux protein transmembrane" evidence="8">
    <location>
        <begin position="140"/>
        <end position="247"/>
    </location>
</feature>
<dbReference type="SUPFAM" id="SSF161111">
    <property type="entry name" value="Cation efflux protein transmembrane domain-like"/>
    <property type="match status" value="1"/>
</dbReference>
<dbReference type="PANTHER" id="PTHR11562:SF84">
    <property type="entry name" value="LD05335P"/>
    <property type="match status" value="1"/>
</dbReference>
<dbReference type="PANTHER" id="PTHR11562">
    <property type="entry name" value="CATION EFFLUX PROTEIN/ ZINC TRANSPORTER"/>
    <property type="match status" value="1"/>
</dbReference>
<dbReference type="InterPro" id="IPR058533">
    <property type="entry name" value="Cation_efflux_TM"/>
</dbReference>
<dbReference type="NCBIfam" id="TIGR01297">
    <property type="entry name" value="CDF"/>
    <property type="match status" value="1"/>
</dbReference>
<evidence type="ECO:0000256" key="5">
    <source>
        <dbReference type="ARBA" id="ARBA00022989"/>
    </source>
</evidence>
<keyword evidence="10" id="KW-1185">Reference proteome</keyword>
<evidence type="ECO:0000313" key="9">
    <source>
        <dbReference type="EMBL" id="CAG2055372.1"/>
    </source>
</evidence>
<evidence type="ECO:0000256" key="1">
    <source>
        <dbReference type="ARBA" id="ARBA00004141"/>
    </source>
</evidence>
<feature type="transmembrane region" description="Helical" evidence="7">
    <location>
        <begin position="140"/>
        <end position="158"/>
    </location>
</feature>
<keyword evidence="4" id="KW-0864">Zinc transport</keyword>
<keyword evidence="5 7" id="KW-1133">Transmembrane helix</keyword>
<proteinExistence type="inferred from homology"/>
<evidence type="ECO:0000256" key="4">
    <source>
        <dbReference type="ARBA" id="ARBA00022906"/>
    </source>
</evidence>
<feature type="transmembrane region" description="Helical" evidence="7">
    <location>
        <begin position="230"/>
        <end position="247"/>
    </location>
</feature>
<name>A0ABN7NL37_TIMPD</name>
<dbReference type="Pfam" id="PF01545">
    <property type="entry name" value="Cation_efflux"/>
    <property type="match status" value="1"/>
</dbReference>
<feature type="transmembrane region" description="Helical" evidence="7">
    <location>
        <begin position="193"/>
        <end position="218"/>
    </location>
</feature>
<evidence type="ECO:0000259" key="8">
    <source>
        <dbReference type="Pfam" id="PF01545"/>
    </source>
</evidence>
<protein>
    <recommendedName>
        <fullName evidence="8">Cation efflux protein transmembrane domain-containing protein</fullName>
    </recommendedName>
</protein>
<organism evidence="9 10">
    <name type="scientific">Timema podura</name>
    <name type="common">Walking stick</name>
    <dbReference type="NCBI Taxonomy" id="61482"/>
    <lineage>
        <taxon>Eukaryota</taxon>
        <taxon>Metazoa</taxon>
        <taxon>Ecdysozoa</taxon>
        <taxon>Arthropoda</taxon>
        <taxon>Hexapoda</taxon>
        <taxon>Insecta</taxon>
        <taxon>Pterygota</taxon>
        <taxon>Neoptera</taxon>
        <taxon>Polyneoptera</taxon>
        <taxon>Phasmatodea</taxon>
        <taxon>Timematodea</taxon>
        <taxon>Timematoidea</taxon>
        <taxon>Timematidae</taxon>
        <taxon>Timema</taxon>
    </lineage>
</organism>
<keyword evidence="6 7" id="KW-0472">Membrane</keyword>
<keyword evidence="3 7" id="KW-0812">Transmembrane</keyword>
<evidence type="ECO:0000256" key="2">
    <source>
        <dbReference type="ARBA" id="ARBA00008873"/>
    </source>
</evidence>
<dbReference type="EMBL" id="CAJPIN010002396">
    <property type="protein sequence ID" value="CAG2055372.1"/>
    <property type="molecule type" value="Genomic_DNA"/>
</dbReference>
<comment type="similarity">
    <text evidence="2">Belongs to the cation diffusion facilitator (CDF) transporter (TC 2.A.4) family. SLC30A subfamily.</text>
</comment>
<comment type="subcellular location">
    <subcellularLocation>
        <location evidence="1">Membrane</location>
        <topology evidence="1">Multi-pass membrane protein</topology>
    </subcellularLocation>
</comment>
<keyword evidence="4" id="KW-0862">Zinc</keyword>
<evidence type="ECO:0000256" key="3">
    <source>
        <dbReference type="ARBA" id="ARBA00022692"/>
    </source>
</evidence>
<keyword evidence="4" id="KW-0813">Transport</keyword>
<feature type="transmembrane region" description="Helical" evidence="7">
    <location>
        <begin position="164"/>
        <end position="181"/>
    </location>
</feature>
<evidence type="ECO:0000313" key="10">
    <source>
        <dbReference type="Proteomes" id="UP001153148"/>
    </source>
</evidence>